<reference evidence="2" key="1">
    <citation type="submission" date="2016-11" db="UniProtKB">
        <authorList>
            <consortium name="WormBaseParasite"/>
        </authorList>
    </citation>
    <scope>IDENTIFICATION</scope>
</reference>
<accession>A0A1I7WN41</accession>
<evidence type="ECO:0000313" key="1">
    <source>
        <dbReference type="Proteomes" id="UP000095283"/>
    </source>
</evidence>
<dbReference type="AlphaFoldDB" id="A0A1I7WN41"/>
<keyword evidence="1" id="KW-1185">Reference proteome</keyword>
<dbReference type="Proteomes" id="UP000095283">
    <property type="component" value="Unplaced"/>
</dbReference>
<dbReference type="WBParaSite" id="Hba_06561">
    <property type="protein sequence ID" value="Hba_06561"/>
    <property type="gene ID" value="Hba_06561"/>
</dbReference>
<protein>
    <submittedName>
        <fullName evidence="2">Secreted protein</fullName>
    </submittedName>
</protein>
<proteinExistence type="predicted"/>
<name>A0A1I7WN41_HETBA</name>
<evidence type="ECO:0000313" key="2">
    <source>
        <dbReference type="WBParaSite" id="Hba_06561"/>
    </source>
</evidence>
<organism evidence="1 2">
    <name type="scientific">Heterorhabditis bacteriophora</name>
    <name type="common">Entomopathogenic nematode worm</name>
    <dbReference type="NCBI Taxonomy" id="37862"/>
    <lineage>
        <taxon>Eukaryota</taxon>
        <taxon>Metazoa</taxon>
        <taxon>Ecdysozoa</taxon>
        <taxon>Nematoda</taxon>
        <taxon>Chromadorea</taxon>
        <taxon>Rhabditida</taxon>
        <taxon>Rhabditina</taxon>
        <taxon>Rhabditomorpha</taxon>
        <taxon>Strongyloidea</taxon>
        <taxon>Heterorhabditidae</taxon>
        <taxon>Heterorhabditis</taxon>
    </lineage>
</organism>
<sequence>MKQTTRIPGRLWRPGPCWRRTTAATCGYLGWLTPDSEKRCAKSSDIEIRSHLRHRFLVILEDPLPDHFSNDRSVHEPGSSTPMMVIYFSKLLISFHSPMSNHTNGTDALSKKLALT</sequence>